<feature type="binding site" evidence="7">
    <location>
        <position position="128"/>
    </location>
    <ligand>
        <name>Zn(2+)</name>
        <dbReference type="ChEBI" id="CHEBI:29105"/>
        <label>2</label>
    </ligand>
</feature>
<keyword evidence="6 7" id="KW-0862">Zinc</keyword>
<evidence type="ECO:0000256" key="2">
    <source>
        <dbReference type="ARBA" id="ARBA00004963"/>
    </source>
</evidence>
<comment type="cofactor">
    <cofactor evidence="7">
        <name>Zn(2+)</name>
        <dbReference type="ChEBI" id="CHEBI:29105"/>
    </cofactor>
    <text evidence="7">Binds 2 Zn(2+) ions per subunit.</text>
</comment>
<dbReference type="NCBIfam" id="TIGR03413">
    <property type="entry name" value="GSH_gloB"/>
    <property type="match status" value="1"/>
</dbReference>
<dbReference type="InterPro" id="IPR017782">
    <property type="entry name" value="Hydroxyacylglutathione_Hdrlase"/>
</dbReference>
<evidence type="ECO:0000256" key="6">
    <source>
        <dbReference type="ARBA" id="ARBA00022833"/>
    </source>
</evidence>
<dbReference type="PIRSF" id="PIRSF005457">
    <property type="entry name" value="Glx"/>
    <property type="match status" value="1"/>
</dbReference>
<dbReference type="Pfam" id="PF16123">
    <property type="entry name" value="HAGH_C"/>
    <property type="match status" value="1"/>
</dbReference>
<dbReference type="GO" id="GO:0046872">
    <property type="term" value="F:metal ion binding"/>
    <property type="evidence" value="ECO:0007669"/>
    <property type="project" value="UniProtKB-KW"/>
</dbReference>
<evidence type="ECO:0000256" key="7">
    <source>
        <dbReference type="HAMAP-Rule" id="MF_01374"/>
    </source>
</evidence>
<accession>A0A128F0V2</accession>
<feature type="domain" description="Metallo-beta-lactamase" evidence="8">
    <location>
        <begin position="12"/>
        <end position="166"/>
    </location>
</feature>
<dbReference type="STRING" id="1796497.GCE9029_02069"/>
<dbReference type="GO" id="GO:0019243">
    <property type="term" value="P:methylglyoxal catabolic process to D-lactate via S-lactoyl-glutathione"/>
    <property type="evidence" value="ECO:0007669"/>
    <property type="project" value="UniProtKB-UniRule"/>
</dbReference>
<organism evidence="9 10">
    <name type="scientific">Grimontia celer</name>
    <dbReference type="NCBI Taxonomy" id="1796497"/>
    <lineage>
        <taxon>Bacteria</taxon>
        <taxon>Pseudomonadati</taxon>
        <taxon>Pseudomonadota</taxon>
        <taxon>Gammaproteobacteria</taxon>
        <taxon>Vibrionales</taxon>
        <taxon>Vibrionaceae</taxon>
        <taxon>Grimontia</taxon>
    </lineage>
</organism>
<keyword evidence="5 7" id="KW-0378">Hydrolase</keyword>
<name>A0A128F0V2_9GAMM</name>
<dbReference type="SMART" id="SM00849">
    <property type="entry name" value="Lactamase_B"/>
    <property type="match status" value="1"/>
</dbReference>
<reference evidence="10" key="1">
    <citation type="submission" date="2016-02" db="EMBL/GenBank/DDBJ databases">
        <authorList>
            <person name="Rodrigo-Torres Lidia"/>
            <person name="Arahal R.David."/>
        </authorList>
    </citation>
    <scope>NUCLEOTIDE SEQUENCE [LARGE SCALE GENOMIC DNA]</scope>
    <source>
        <strain evidence="10">CECT 9029</strain>
    </source>
</reference>
<dbReference type="InterPro" id="IPR035680">
    <property type="entry name" value="Clx_II_MBL"/>
</dbReference>
<feature type="binding site" evidence="7">
    <location>
        <position position="111"/>
    </location>
    <ligand>
        <name>Zn(2+)</name>
        <dbReference type="ChEBI" id="CHEBI:29105"/>
        <label>1</label>
    </ligand>
</feature>
<evidence type="ECO:0000313" key="10">
    <source>
        <dbReference type="Proteomes" id="UP000071641"/>
    </source>
</evidence>
<comment type="function">
    <text evidence="7">Thiolesterase that catalyzes the hydrolysis of S-D-lactoyl-glutathione to form glutathione and D-lactic acid.</text>
</comment>
<evidence type="ECO:0000313" key="9">
    <source>
        <dbReference type="EMBL" id="CZF80442.1"/>
    </source>
</evidence>
<evidence type="ECO:0000256" key="4">
    <source>
        <dbReference type="ARBA" id="ARBA00022723"/>
    </source>
</evidence>
<evidence type="ECO:0000256" key="1">
    <source>
        <dbReference type="ARBA" id="ARBA00001623"/>
    </source>
</evidence>
<dbReference type="CDD" id="cd07723">
    <property type="entry name" value="hydroxyacylglutathione_hydrolase_MBL-fold"/>
    <property type="match status" value="1"/>
</dbReference>
<comment type="pathway">
    <text evidence="2 7">Secondary metabolite metabolism; methylglyoxal degradation; (R)-lactate from methylglyoxal: step 2/2.</text>
</comment>
<dbReference type="InterPro" id="IPR032282">
    <property type="entry name" value="HAGH_C"/>
</dbReference>
<protein>
    <recommendedName>
        <fullName evidence="7">Hydroxyacylglutathione hydrolase</fullName>
        <ecNumber evidence="7">3.1.2.6</ecNumber>
    </recommendedName>
    <alternativeName>
        <fullName evidence="7">Glyoxalase II</fullName>
        <shortName evidence="7">Glx II</shortName>
    </alternativeName>
</protein>
<dbReference type="InterPro" id="IPR001279">
    <property type="entry name" value="Metallo-B-lactamas"/>
</dbReference>
<dbReference type="PANTHER" id="PTHR43705:SF1">
    <property type="entry name" value="HYDROXYACYLGLUTATHIONE HYDROLASE GLOB"/>
    <property type="match status" value="1"/>
</dbReference>
<comment type="similarity">
    <text evidence="3 7">Belongs to the metallo-beta-lactamase superfamily. Glyoxalase II family.</text>
</comment>
<feature type="binding site" evidence="7">
    <location>
        <position position="128"/>
    </location>
    <ligand>
        <name>Zn(2+)</name>
        <dbReference type="ChEBI" id="CHEBI:29105"/>
        <label>1</label>
    </ligand>
</feature>
<dbReference type="Proteomes" id="UP000071641">
    <property type="component" value="Unassembled WGS sequence"/>
</dbReference>
<dbReference type="AlphaFoldDB" id="A0A128F0V2"/>
<dbReference type="UniPathway" id="UPA00619">
    <property type="reaction ID" value="UER00676"/>
</dbReference>
<keyword evidence="4 7" id="KW-0479">Metal-binding</keyword>
<feature type="binding site" evidence="7">
    <location>
        <position position="59"/>
    </location>
    <ligand>
        <name>Zn(2+)</name>
        <dbReference type="ChEBI" id="CHEBI:29105"/>
        <label>2</label>
    </ligand>
</feature>
<feature type="binding site" evidence="7">
    <location>
        <position position="58"/>
    </location>
    <ligand>
        <name>Zn(2+)</name>
        <dbReference type="ChEBI" id="CHEBI:29105"/>
        <label>2</label>
    </ligand>
</feature>
<dbReference type="InterPro" id="IPR050110">
    <property type="entry name" value="Glyoxalase_II_hydrolase"/>
</dbReference>
<dbReference type="InterPro" id="IPR036866">
    <property type="entry name" value="RibonucZ/Hydroxyglut_hydro"/>
</dbReference>
<dbReference type="GO" id="GO:0004416">
    <property type="term" value="F:hydroxyacylglutathione hydrolase activity"/>
    <property type="evidence" value="ECO:0007669"/>
    <property type="project" value="UniProtKB-UniRule"/>
</dbReference>
<dbReference type="SUPFAM" id="SSF56281">
    <property type="entry name" value="Metallo-hydrolase/oxidoreductase"/>
    <property type="match status" value="1"/>
</dbReference>
<dbReference type="RefSeq" id="WP_062663069.1">
    <property type="nucleotide sequence ID" value="NZ_FIZX01000001.1"/>
</dbReference>
<dbReference type="HAMAP" id="MF_01374">
    <property type="entry name" value="Glyoxalase_2"/>
    <property type="match status" value="1"/>
</dbReference>
<gene>
    <name evidence="9" type="primary">gloB_1</name>
    <name evidence="7" type="synonym">gloB</name>
    <name evidence="9" type="ORF">GCE9029_02069</name>
</gene>
<dbReference type="OrthoDB" id="9802248at2"/>
<dbReference type="Gene3D" id="3.60.15.10">
    <property type="entry name" value="Ribonuclease Z/Hydroxyacylglutathione hydrolase-like"/>
    <property type="match status" value="1"/>
</dbReference>
<evidence type="ECO:0000256" key="5">
    <source>
        <dbReference type="ARBA" id="ARBA00022801"/>
    </source>
</evidence>
<dbReference type="EC" id="3.1.2.6" evidence="7"/>
<keyword evidence="10" id="KW-1185">Reference proteome</keyword>
<feature type="binding site" evidence="7">
    <location>
        <position position="56"/>
    </location>
    <ligand>
        <name>Zn(2+)</name>
        <dbReference type="ChEBI" id="CHEBI:29105"/>
        <label>1</label>
    </ligand>
</feature>
<proteinExistence type="inferred from homology"/>
<comment type="subunit">
    <text evidence="7">Monomer.</text>
</comment>
<dbReference type="EMBL" id="FIZX01000001">
    <property type="protein sequence ID" value="CZF80442.1"/>
    <property type="molecule type" value="Genomic_DNA"/>
</dbReference>
<comment type="catalytic activity">
    <reaction evidence="1 7">
        <text>an S-(2-hydroxyacyl)glutathione + H2O = a 2-hydroxy carboxylate + glutathione + H(+)</text>
        <dbReference type="Rhea" id="RHEA:21864"/>
        <dbReference type="ChEBI" id="CHEBI:15377"/>
        <dbReference type="ChEBI" id="CHEBI:15378"/>
        <dbReference type="ChEBI" id="CHEBI:57925"/>
        <dbReference type="ChEBI" id="CHEBI:58896"/>
        <dbReference type="ChEBI" id="CHEBI:71261"/>
        <dbReference type="EC" id="3.1.2.6"/>
    </reaction>
</comment>
<evidence type="ECO:0000259" key="8">
    <source>
        <dbReference type="SMART" id="SM00849"/>
    </source>
</evidence>
<feature type="binding site" evidence="7">
    <location>
        <position position="166"/>
    </location>
    <ligand>
        <name>Zn(2+)</name>
        <dbReference type="ChEBI" id="CHEBI:29105"/>
        <label>2</label>
    </ligand>
</feature>
<feature type="binding site" evidence="7">
    <location>
        <position position="54"/>
    </location>
    <ligand>
        <name>Zn(2+)</name>
        <dbReference type="ChEBI" id="CHEBI:29105"/>
        <label>1</label>
    </ligand>
</feature>
<evidence type="ECO:0000256" key="3">
    <source>
        <dbReference type="ARBA" id="ARBA00006759"/>
    </source>
</evidence>
<dbReference type="Pfam" id="PF00753">
    <property type="entry name" value="Lactamase_B"/>
    <property type="match status" value="1"/>
</dbReference>
<sequence length="252" mass="27887">MLSVTSIPAFNDNYIWLLKNDDNHCVVVDPGDAAPVLETLNNEGLTLDGILVTHHHNDHIGGIHTLLDHFPNLTIYGPTTERFPMVNQPLKHGDSFTLFNADFTVFQVPGHTLDHVAYYAEGMLFCGDTLFSGGCGRLFEGTPKQMHQSLTHLASLPENTLVFCAHEYTLSNLKFAQAVEPNNTALNEYVVEAQAVRAKNVPTLPSSIGREKRINPFLRAHIDSVKAAVSQGATDSTDTETFAALRRWKDEF</sequence>
<dbReference type="PANTHER" id="PTHR43705">
    <property type="entry name" value="HYDROXYACYLGLUTATHIONE HYDROLASE"/>
    <property type="match status" value="1"/>
</dbReference>